<comment type="caution">
    <text evidence="3">The sequence shown here is derived from an EMBL/GenBank/DDBJ whole genome shotgun (WGS) entry which is preliminary data.</text>
</comment>
<evidence type="ECO:0000259" key="2">
    <source>
        <dbReference type="PROSITE" id="PS50030"/>
    </source>
</evidence>
<dbReference type="InterPro" id="IPR009060">
    <property type="entry name" value="UBA-like_sf"/>
</dbReference>
<dbReference type="SUPFAM" id="SSF46934">
    <property type="entry name" value="UBA-like"/>
    <property type="match status" value="1"/>
</dbReference>
<dbReference type="EMBL" id="JAESVG020000001">
    <property type="protein sequence ID" value="KAG8632149.1"/>
    <property type="molecule type" value="Genomic_DNA"/>
</dbReference>
<keyword evidence="4" id="KW-1185">Reference proteome</keyword>
<accession>A0A8K0L9D0</accession>
<organism evidence="3 4">
    <name type="scientific">Elsinoe batatas</name>
    <dbReference type="NCBI Taxonomy" id="2601811"/>
    <lineage>
        <taxon>Eukaryota</taxon>
        <taxon>Fungi</taxon>
        <taxon>Dikarya</taxon>
        <taxon>Ascomycota</taxon>
        <taxon>Pezizomycotina</taxon>
        <taxon>Dothideomycetes</taxon>
        <taxon>Dothideomycetidae</taxon>
        <taxon>Myriangiales</taxon>
        <taxon>Elsinoaceae</taxon>
        <taxon>Elsinoe</taxon>
    </lineage>
</organism>
<feature type="compositionally biased region" description="Polar residues" evidence="1">
    <location>
        <begin position="1142"/>
        <end position="1151"/>
    </location>
</feature>
<feature type="compositionally biased region" description="Basic and acidic residues" evidence="1">
    <location>
        <begin position="188"/>
        <end position="203"/>
    </location>
</feature>
<evidence type="ECO:0000256" key="1">
    <source>
        <dbReference type="SAM" id="MobiDB-lite"/>
    </source>
</evidence>
<sequence length="1279" mass="140085">MAAVSIPLRPFDDFAHVTPSPHPTLASSCQLSPLHKQQCTTIRPRTTARRSQSIFSRQGSIYCDKMPQHISDVLRTAPANKKPAGIRKNTVRRRPSNRLSILQALPPGDTISPTTPIAAVQPRLSSISEKRPPLERPYPSSECLPLSAAALERSIPSPHTPLAKEESKTRIGVWRDGVANSHTNGRRNTIEQKTEKQRVKRSNEPLPAPSQAQMSRRSSKPSLSVVIPDSWSPKTKDLAKQICEDFAATATTPAVSKFNMTAHILPTAVEPRRNKFGFTSPLADDSDEDYPMTAPPTIPESYSRPSTPPERSNPSRNSSNASTDPSYIDSDGSTYSRKSSKSSRTSIDSSDEIQPKTPRPAWKGTRKGKKPMKPAFAVMDPNKAGVFESPDLNKPLPPSPGPDASVFGPSRSWSSLPRTSPMPESVSSVRSESISSARPDQAWSTFQRPYMRPTNPTNWKPVRVKPSKSCKSLHKLDMFDNEFMKTDPYVSSTPTSPSLNEAASELNDKLCEIKPLQIRRRSRPGVKRSVSSDAVNPAIADEDAVPGIKVTRTGSGSSEVSLAPIIPVKSTLRGGRRPSELSDSILSPSSPSSHRMSDSHLSQGSSRVDLKVAVNKANRRRSGSDVKKADLTPLRILGLNTPVTARLAAPQLPAWSPMPRLLSPRTPSARISILIPSTLDEENTTSLTGLDETWRPTSPMKFQTARAAAEGALLKIMASLPSLHDLANTAVINKGMRRVYKQNELSLLKSVLRNQSAAAWELREWSPPPSPESAEDPDLDLPQVSYTAITYKNHALRDEAVIAALKPMIVERCESFLRPETVSALSDSSEPLVARFDEAFYRVWCFCRIFGSGKHREEDITGQIDWLKGGLLAHAQGCAATVNTNLEFDMASVLLNPPDYFGICNTGGLSADDLYDMTELWNCLAALLQDYVGKTRQARTHGIYSSSTIEKGDTETESLVLEEWIFHVLTLGPSAVLKLAELSHNTNSGFALAALNGWMDWSPPAFGSSRGPFLREPLCRLYEERVTATPHPSTLSAKDQERKELSRKRVATLAAEIRAARCSSSYKRLPLIDMATERPMSLFSRMTGSNRASVASSVTLVGRTPVSGTPMTAFPASPMNVAARTAAWTKKVSPIQEEQYLPVQSSSSSTLAIPPRSPLRDVSPPLPLRTPSSLAQQHPALKQAHSPAPTLTPPTWHPSTPPQHPALQRSASRRQSEWTPRTEQPQMPRLRTNSADIAVQNVVSMGFTPNQAREALRITDSGDGLHVDRAVNWLLRHSP</sequence>
<feature type="compositionally biased region" description="Pro residues" evidence="1">
    <location>
        <begin position="1190"/>
        <end position="1204"/>
    </location>
</feature>
<dbReference type="InterPro" id="IPR015940">
    <property type="entry name" value="UBA"/>
</dbReference>
<feature type="region of interest" description="Disordered" evidence="1">
    <location>
        <begin position="274"/>
        <end position="440"/>
    </location>
</feature>
<evidence type="ECO:0000313" key="4">
    <source>
        <dbReference type="Proteomes" id="UP000809789"/>
    </source>
</evidence>
<feature type="region of interest" description="Disordered" evidence="1">
    <location>
        <begin position="571"/>
        <end position="608"/>
    </location>
</feature>
<dbReference type="OrthoDB" id="5376710at2759"/>
<evidence type="ECO:0000313" key="3">
    <source>
        <dbReference type="EMBL" id="KAG8632149.1"/>
    </source>
</evidence>
<feature type="compositionally biased region" description="Low complexity" evidence="1">
    <location>
        <begin position="581"/>
        <end position="602"/>
    </location>
</feature>
<dbReference type="Gene3D" id="1.10.8.10">
    <property type="entry name" value="DNA helicase RuvA subunit, C-terminal domain"/>
    <property type="match status" value="1"/>
</dbReference>
<feature type="region of interest" description="Disordered" evidence="1">
    <location>
        <begin position="177"/>
        <end position="230"/>
    </location>
</feature>
<feature type="region of interest" description="Disordered" evidence="1">
    <location>
        <begin position="1139"/>
        <end position="1232"/>
    </location>
</feature>
<feature type="compositionally biased region" description="Low complexity" evidence="1">
    <location>
        <begin position="421"/>
        <end position="436"/>
    </location>
</feature>
<reference evidence="3" key="1">
    <citation type="submission" date="2021-07" db="EMBL/GenBank/DDBJ databases">
        <title>Elsinoe batatas strain:CRI-CJ2 Genome sequencing and assembly.</title>
        <authorList>
            <person name="Huang L."/>
        </authorList>
    </citation>
    <scope>NUCLEOTIDE SEQUENCE</scope>
    <source>
        <strain evidence="3">CRI-CJ2</strain>
    </source>
</reference>
<feature type="compositionally biased region" description="Polar residues" evidence="1">
    <location>
        <begin position="210"/>
        <end position="222"/>
    </location>
</feature>
<dbReference type="Pfam" id="PF22562">
    <property type="entry name" value="UBA_7"/>
    <property type="match status" value="1"/>
</dbReference>
<gene>
    <name evidence="3" type="ORF">KVT40_001289</name>
</gene>
<dbReference type="AlphaFoldDB" id="A0A8K0L9D0"/>
<protein>
    <recommendedName>
        <fullName evidence="2">UBA domain-containing protein</fullName>
    </recommendedName>
</protein>
<feature type="compositionally biased region" description="Polar residues" evidence="1">
    <location>
        <begin position="1217"/>
        <end position="1232"/>
    </location>
</feature>
<feature type="domain" description="UBA" evidence="2">
    <location>
        <begin position="1231"/>
        <end position="1277"/>
    </location>
</feature>
<feature type="compositionally biased region" description="Low complexity" evidence="1">
    <location>
        <begin position="303"/>
        <end position="322"/>
    </location>
</feature>
<dbReference type="PROSITE" id="PS50030">
    <property type="entry name" value="UBA"/>
    <property type="match status" value="1"/>
</dbReference>
<name>A0A8K0L9D0_9PEZI</name>
<proteinExistence type="predicted"/>
<feature type="compositionally biased region" description="Low complexity" evidence="1">
    <location>
        <begin position="329"/>
        <end position="348"/>
    </location>
</feature>
<dbReference type="Proteomes" id="UP000809789">
    <property type="component" value="Unassembled WGS sequence"/>
</dbReference>
<dbReference type="CDD" id="cd14297">
    <property type="entry name" value="UBA2_spUBP14_like"/>
    <property type="match status" value="1"/>
</dbReference>